<dbReference type="AlphaFoldDB" id="A0A934ND58"/>
<accession>A0A934ND58</accession>
<evidence type="ECO:0000256" key="2">
    <source>
        <dbReference type="ARBA" id="ARBA00023150"/>
    </source>
</evidence>
<dbReference type="EMBL" id="JAEKNQ010000021">
    <property type="protein sequence ID" value="MBJ7602614.1"/>
    <property type="molecule type" value="Genomic_DNA"/>
</dbReference>
<proteinExistence type="predicted"/>
<gene>
    <name evidence="4" type="ORF">JF888_05405</name>
</gene>
<comment type="caution">
    <text evidence="4">The sequence shown here is derived from an EMBL/GenBank/DDBJ whole genome shotgun (WGS) entry which is preliminary data.</text>
</comment>
<dbReference type="SMART" id="SM00852">
    <property type="entry name" value="MoCF_biosynth"/>
    <property type="match status" value="1"/>
</dbReference>
<dbReference type="InterPro" id="IPR008284">
    <property type="entry name" value="MoCF_biosynth_CS"/>
</dbReference>
<dbReference type="GO" id="GO:0006777">
    <property type="term" value="P:Mo-molybdopterin cofactor biosynthetic process"/>
    <property type="evidence" value="ECO:0007669"/>
    <property type="project" value="UniProtKB-KW"/>
</dbReference>
<name>A0A934ND58_9BACT</name>
<evidence type="ECO:0000313" key="5">
    <source>
        <dbReference type="Proteomes" id="UP000620075"/>
    </source>
</evidence>
<evidence type="ECO:0000313" key="4">
    <source>
        <dbReference type="EMBL" id="MBJ7602614.1"/>
    </source>
</evidence>
<reference evidence="4 5" key="1">
    <citation type="submission" date="2020-10" db="EMBL/GenBank/DDBJ databases">
        <title>Ca. Dormibacterota MAGs.</title>
        <authorList>
            <person name="Montgomery K."/>
        </authorList>
    </citation>
    <scope>NUCLEOTIDE SEQUENCE [LARGE SCALE GENOMIC DNA]</scope>
    <source>
        <strain evidence="4">SC8811_S16_3</strain>
    </source>
</reference>
<dbReference type="NCBIfam" id="TIGR00177">
    <property type="entry name" value="molyb_syn"/>
    <property type="match status" value="1"/>
</dbReference>
<dbReference type="InterPro" id="IPR051920">
    <property type="entry name" value="MPT_Adenylyltrnsfr/MoaC-Rel"/>
</dbReference>
<dbReference type="Proteomes" id="UP000620075">
    <property type="component" value="Unassembled WGS sequence"/>
</dbReference>
<dbReference type="InterPro" id="IPR001453">
    <property type="entry name" value="MoaB/Mog_dom"/>
</dbReference>
<keyword evidence="2" id="KW-0501">Molybdenum cofactor biosynthesis</keyword>
<dbReference type="PROSITE" id="PS01078">
    <property type="entry name" value="MOCF_BIOSYNTHESIS_1"/>
    <property type="match status" value="1"/>
</dbReference>
<dbReference type="CDD" id="cd00886">
    <property type="entry name" value="MogA_MoaB"/>
    <property type="match status" value="1"/>
</dbReference>
<comment type="pathway">
    <text evidence="1">Cofactor biosynthesis; molybdopterin biosynthesis.</text>
</comment>
<organism evidence="4 5">
    <name type="scientific">Candidatus Dormiibacter inghamiae</name>
    <dbReference type="NCBI Taxonomy" id="3127013"/>
    <lineage>
        <taxon>Bacteria</taxon>
        <taxon>Bacillati</taxon>
        <taxon>Candidatus Dormiibacterota</taxon>
        <taxon>Candidatus Dormibacteria</taxon>
        <taxon>Candidatus Dormibacterales</taxon>
        <taxon>Candidatus Dormibacteraceae</taxon>
        <taxon>Candidatus Dormiibacter</taxon>
    </lineage>
</organism>
<evidence type="ECO:0000256" key="1">
    <source>
        <dbReference type="ARBA" id="ARBA00005046"/>
    </source>
</evidence>
<dbReference type="PANTHER" id="PTHR43764">
    <property type="entry name" value="MOLYBDENUM COFACTOR BIOSYNTHESIS"/>
    <property type="match status" value="1"/>
</dbReference>
<dbReference type="Gene3D" id="3.40.980.10">
    <property type="entry name" value="MoaB/Mog-like domain"/>
    <property type="match status" value="1"/>
</dbReference>
<evidence type="ECO:0000259" key="3">
    <source>
        <dbReference type="SMART" id="SM00852"/>
    </source>
</evidence>
<sequence>MRAAVLTVSDRVSAGQMGDSSGPALRELLLHQGYEVGEVETVPDERDQIAGWLRRTAGSHDLLLTTGGTGLAPRDVTPQAVQDAIDYDIPGLGEVMRQRGLAQTPMSSLSRSLAGVLGSTLVLALPGSEAGARGSLEAVLPVLDHALGLLKGENRHS</sequence>
<dbReference type="PANTHER" id="PTHR43764:SF1">
    <property type="entry name" value="MOLYBDOPTERIN MOLYBDOTRANSFERASE"/>
    <property type="match status" value="1"/>
</dbReference>
<feature type="domain" description="MoaB/Mog" evidence="3">
    <location>
        <begin position="4"/>
        <end position="146"/>
    </location>
</feature>
<dbReference type="InterPro" id="IPR036425">
    <property type="entry name" value="MoaB/Mog-like_dom_sf"/>
</dbReference>
<dbReference type="SUPFAM" id="SSF53218">
    <property type="entry name" value="Molybdenum cofactor biosynthesis proteins"/>
    <property type="match status" value="1"/>
</dbReference>
<protein>
    <submittedName>
        <fullName evidence="4">MogA/MoaB family molybdenum cofactor biosynthesis protein</fullName>
    </submittedName>
</protein>
<dbReference type="Pfam" id="PF00994">
    <property type="entry name" value="MoCF_biosynth"/>
    <property type="match status" value="1"/>
</dbReference>